<feature type="domain" description="Condensin complex subunit 1 C-terminal" evidence="7">
    <location>
        <begin position="240"/>
        <end position="361"/>
    </location>
</feature>
<keyword evidence="3" id="KW-0498">Mitosis</keyword>
<evidence type="ECO:0000256" key="4">
    <source>
        <dbReference type="ARBA" id="ARBA00023067"/>
    </source>
</evidence>
<dbReference type="GO" id="GO:0042393">
    <property type="term" value="F:histone binding"/>
    <property type="evidence" value="ECO:0007669"/>
    <property type="project" value="TreeGrafter"/>
</dbReference>
<evidence type="ECO:0000256" key="1">
    <source>
        <dbReference type="ARBA" id="ARBA00004123"/>
    </source>
</evidence>
<gene>
    <name evidence="8" type="ORF">AGLA0713_LOCUS727</name>
</gene>
<dbReference type="AlphaFoldDB" id="A0A7S0PWK8"/>
<dbReference type="GO" id="GO:0051301">
    <property type="term" value="P:cell division"/>
    <property type="evidence" value="ECO:0007669"/>
    <property type="project" value="UniProtKB-KW"/>
</dbReference>
<dbReference type="PANTHER" id="PTHR14222">
    <property type="entry name" value="CONDENSIN"/>
    <property type="match status" value="1"/>
</dbReference>
<dbReference type="EMBL" id="HBEX01001079">
    <property type="protein sequence ID" value="CAD8595899.1"/>
    <property type="molecule type" value="Transcribed_RNA"/>
</dbReference>
<dbReference type="GO" id="GO:0000796">
    <property type="term" value="C:condensin complex"/>
    <property type="evidence" value="ECO:0007669"/>
    <property type="project" value="TreeGrafter"/>
</dbReference>
<evidence type="ECO:0000256" key="2">
    <source>
        <dbReference type="ARBA" id="ARBA00022618"/>
    </source>
</evidence>
<sequence length="607" mass="66527">MLELSLSPDTPNHCKAALKGSMRYSLRVLSMLAPLVPVKDALSSLTRLKFLLSSFLLTPDLVGPAISALVSLTKHNDQHWTPSQIQGECSDWIKDLYRSCEESLTSCISNKSNDINASESEQECRIVRSLFTVGELSMIGFRSDEDSASMKRATSDDPIAGIYERPSNLLLNLSQSMLSKYLPKNDSDHSKQRLTPDAARAHAFIALGKLCLRDESLAKNCLNILARELHQNMDDMSPSVQSNALLVLGDLCVKYTNLVDRYLPVMAACLQSGNASSDSSAASSQGTALVRKHGVLMLSTLLLQDYIKWRGLLFHRFLVASADKDEGVAKLAEMTLCGPLLGRYPKLFFNNFVESLFVLNRCSAHPIYAAAASTGDNGAGIAVGFDGINLHGSSGRNSRIQMYKLMLSNMSDEEKIGVTARIAKEILGGALESNGDLGKVCRTPPNALSVIKEANSILTSRNQRDESAYNVLSDAFAILVSPSLKVGRVGTNNEEEIEESDANKPAQIAVAAKGKLLSKISRKHLIEIVLPILCNLKEILQESCSPLLRDLMRYIVEIFRVYKTEVKEFLASDPTLLQEVEYDARQFQKAQKAETPQRVLAIPVATA</sequence>
<comment type="subcellular location">
    <subcellularLocation>
        <location evidence="1">Nucleus</location>
    </subcellularLocation>
</comment>
<dbReference type="InterPro" id="IPR026971">
    <property type="entry name" value="CND1/NCAPD3"/>
</dbReference>
<evidence type="ECO:0000259" key="7">
    <source>
        <dbReference type="Pfam" id="PF12717"/>
    </source>
</evidence>
<keyword evidence="5" id="KW-0539">Nucleus</keyword>
<accession>A0A7S0PWK8</accession>
<name>A0A7S0PWK8_9STRA</name>
<keyword evidence="2" id="KW-0132">Cell division</keyword>
<evidence type="ECO:0000256" key="6">
    <source>
        <dbReference type="ARBA" id="ARBA00023306"/>
    </source>
</evidence>
<dbReference type="GO" id="GO:0005634">
    <property type="term" value="C:nucleus"/>
    <property type="evidence" value="ECO:0007669"/>
    <property type="project" value="UniProtKB-SubCell"/>
</dbReference>
<organism evidence="8">
    <name type="scientific">Asterionellopsis glacialis</name>
    <dbReference type="NCBI Taxonomy" id="33640"/>
    <lineage>
        <taxon>Eukaryota</taxon>
        <taxon>Sar</taxon>
        <taxon>Stramenopiles</taxon>
        <taxon>Ochrophyta</taxon>
        <taxon>Bacillariophyta</taxon>
        <taxon>Fragilariophyceae</taxon>
        <taxon>Fragilariophycidae</taxon>
        <taxon>Fragilariales</taxon>
        <taxon>Fragilariaceae</taxon>
        <taxon>Asterionellopsis</taxon>
    </lineage>
</organism>
<evidence type="ECO:0000256" key="3">
    <source>
        <dbReference type="ARBA" id="ARBA00022776"/>
    </source>
</evidence>
<reference evidence="8" key="1">
    <citation type="submission" date="2021-01" db="EMBL/GenBank/DDBJ databases">
        <authorList>
            <person name="Corre E."/>
            <person name="Pelletier E."/>
            <person name="Niang G."/>
            <person name="Scheremetjew M."/>
            <person name="Finn R."/>
            <person name="Kale V."/>
            <person name="Holt S."/>
            <person name="Cochrane G."/>
            <person name="Meng A."/>
            <person name="Brown T."/>
            <person name="Cohen L."/>
        </authorList>
    </citation>
    <scope>NUCLEOTIDE SEQUENCE</scope>
</reference>
<evidence type="ECO:0000313" key="8">
    <source>
        <dbReference type="EMBL" id="CAD8595899.1"/>
    </source>
</evidence>
<keyword evidence="4" id="KW-0226">DNA condensation</keyword>
<dbReference type="GO" id="GO:0007076">
    <property type="term" value="P:mitotic chromosome condensation"/>
    <property type="evidence" value="ECO:0007669"/>
    <property type="project" value="InterPro"/>
</dbReference>
<dbReference type="InterPro" id="IPR032682">
    <property type="entry name" value="Cnd1_C"/>
</dbReference>
<keyword evidence="6" id="KW-0131">Cell cycle</keyword>
<dbReference type="PANTHER" id="PTHR14222:SF1">
    <property type="entry name" value="CONDENSIN-2 COMPLEX SUBUNIT D3"/>
    <property type="match status" value="1"/>
</dbReference>
<protein>
    <recommendedName>
        <fullName evidence="7">Condensin complex subunit 1 C-terminal domain-containing protein</fullName>
    </recommendedName>
</protein>
<evidence type="ECO:0000256" key="5">
    <source>
        <dbReference type="ARBA" id="ARBA00023242"/>
    </source>
</evidence>
<dbReference type="SUPFAM" id="SSF48371">
    <property type="entry name" value="ARM repeat"/>
    <property type="match status" value="1"/>
</dbReference>
<dbReference type="InterPro" id="IPR016024">
    <property type="entry name" value="ARM-type_fold"/>
</dbReference>
<proteinExistence type="predicted"/>
<dbReference type="Gene3D" id="1.25.10.10">
    <property type="entry name" value="Leucine-rich Repeat Variant"/>
    <property type="match status" value="1"/>
</dbReference>
<dbReference type="GO" id="GO:0010032">
    <property type="term" value="P:meiotic chromosome condensation"/>
    <property type="evidence" value="ECO:0007669"/>
    <property type="project" value="TreeGrafter"/>
</dbReference>
<dbReference type="Pfam" id="PF12717">
    <property type="entry name" value="Cnd1"/>
    <property type="match status" value="1"/>
</dbReference>
<dbReference type="GO" id="GO:0000779">
    <property type="term" value="C:condensed chromosome, centromeric region"/>
    <property type="evidence" value="ECO:0007669"/>
    <property type="project" value="TreeGrafter"/>
</dbReference>
<dbReference type="InterPro" id="IPR011989">
    <property type="entry name" value="ARM-like"/>
</dbReference>